<dbReference type="PANTHER" id="PTHR46140">
    <property type="entry name" value="VACUOLAR TRANSPORTER CHAPERONE 1-RELATED"/>
    <property type="match status" value="1"/>
</dbReference>
<dbReference type="Pfam" id="PF03105">
    <property type="entry name" value="SPX"/>
    <property type="match status" value="1"/>
</dbReference>
<evidence type="ECO:0000256" key="2">
    <source>
        <dbReference type="ARBA" id="ARBA00022554"/>
    </source>
</evidence>
<dbReference type="CDD" id="cd14447">
    <property type="entry name" value="SPX"/>
    <property type="match status" value="1"/>
</dbReference>
<dbReference type="GO" id="GO:0006799">
    <property type="term" value="P:polyphosphate biosynthetic process"/>
    <property type="evidence" value="ECO:0007669"/>
    <property type="project" value="UniProtKB-ARBA"/>
</dbReference>
<keyword evidence="4 7" id="KW-1133">Transmembrane helix</keyword>
<dbReference type="Gene3D" id="3.20.100.30">
    <property type="entry name" value="VTC, catalytic tunnel domain"/>
    <property type="match status" value="1"/>
</dbReference>
<dbReference type="Pfam" id="PF09359">
    <property type="entry name" value="VTC"/>
    <property type="match status" value="1"/>
</dbReference>
<keyword evidence="5 7" id="KW-0472">Membrane</keyword>
<evidence type="ECO:0000256" key="3">
    <source>
        <dbReference type="ARBA" id="ARBA00022692"/>
    </source>
</evidence>
<dbReference type="PROSITE" id="PS51382">
    <property type="entry name" value="SPX"/>
    <property type="match status" value="1"/>
</dbReference>
<evidence type="ECO:0000256" key="7">
    <source>
        <dbReference type="SAM" id="Phobius"/>
    </source>
</evidence>
<dbReference type="InterPro" id="IPR051572">
    <property type="entry name" value="VTC_Complex_Subunit"/>
</dbReference>
<protein>
    <recommendedName>
        <fullName evidence="8">SPX domain-containing protein</fullName>
    </recommendedName>
</protein>
<feature type="transmembrane region" description="Helical" evidence="7">
    <location>
        <begin position="644"/>
        <end position="666"/>
    </location>
</feature>
<dbReference type="AlphaFoldDB" id="A0A1D2AH24"/>
<gene>
    <name evidence="9" type="ORF">g.39829</name>
</gene>
<evidence type="ECO:0000256" key="5">
    <source>
        <dbReference type="ARBA" id="ARBA00023136"/>
    </source>
</evidence>
<keyword evidence="2" id="KW-0926">Vacuole</keyword>
<evidence type="ECO:0000256" key="4">
    <source>
        <dbReference type="ARBA" id="ARBA00022989"/>
    </source>
</evidence>
<accession>A0A1D2AH24</accession>
<organism evidence="9">
    <name type="scientific">Auxenochlorella protothecoides</name>
    <name type="common">Green microalga</name>
    <name type="synonym">Chlorella protothecoides</name>
    <dbReference type="NCBI Taxonomy" id="3075"/>
    <lineage>
        <taxon>Eukaryota</taxon>
        <taxon>Viridiplantae</taxon>
        <taxon>Chlorophyta</taxon>
        <taxon>core chlorophytes</taxon>
        <taxon>Trebouxiophyceae</taxon>
        <taxon>Chlorellales</taxon>
        <taxon>Chlorellaceae</taxon>
        <taxon>Auxenochlorella</taxon>
    </lineage>
</organism>
<dbReference type="Pfam" id="PF02656">
    <property type="entry name" value="DUF202"/>
    <property type="match status" value="1"/>
</dbReference>
<feature type="domain" description="SPX" evidence="8">
    <location>
        <begin position="1"/>
        <end position="157"/>
    </location>
</feature>
<dbReference type="EMBL" id="GDKF01000106">
    <property type="protein sequence ID" value="JAT78516.1"/>
    <property type="molecule type" value="Transcribed_RNA"/>
</dbReference>
<dbReference type="InterPro" id="IPR004331">
    <property type="entry name" value="SPX_dom"/>
</dbReference>
<evidence type="ECO:0000256" key="6">
    <source>
        <dbReference type="SAM" id="MobiDB-lite"/>
    </source>
</evidence>
<dbReference type="InterPro" id="IPR018966">
    <property type="entry name" value="VTC_domain"/>
</dbReference>
<name>A0A1D2AH24_AUXPR</name>
<sequence>MKFGKYLLEKSREEWAGEYVDYKALKDLIKISAADYESNTLPSFSPRTTSLTVQRVQNRRDSAEEDFFKCLDSEVEKVGRFTAQLVAKLRERLEHVRAAAADVKPEDAEALLEDAKNVGDEFLQLEKYVNLNYMGFHKILKKHDKMLPASPCRQFYIAHLHNQPWVQGNYSDLLFVLSNVYSKLRGDKSATVVSDPGVTQGVRCVTTKFWVRMSDVSTVKHHLLQHLPVYQVSPADFSGDAELVNQVYLDNSSLELYHCRLDKRPNAMALRLRWQGGAGPTLVHVDRKTHKESWQGEESEAASIVLPEERVVGFLEGEYSVEEAAAEWAARQAPPPGEAAVEAFRAVFTDVQRVVDAKQLKPTMRTQYMRTRFQIPFDPSVSVNLDTTICMMKENSEDGPTCSAAGRWYRDPTLPVARTEITRFPHAVLEIKLTLAGGDAPPPWVSELTDSGLLTEVSKFSKYIQGVATLFADMVQAVPYWVDDEVVRASMLLSAPELPAEVHPTARDLKMGKRSKSRMQGADMAGPGGGASAERELRHPLLGDAPTLRLMPGGSGRRLDEPEPSGLLDWWFRKPPMAEHKALPPGTLPERMEPKTYFANERTFLAWLHMAVTIGSIATALLGYSGATQSRKHPEEAAPQSVQLIAIILLPVALLMCGYALLVYLWRTNQIASRALSYIDDRRGPRALAWLVVAALGAIMTLGIVDLVEEIEASRGGAPPPLAAAAAMRRLLGA</sequence>
<feature type="transmembrane region" description="Helical" evidence="7">
    <location>
        <begin position="687"/>
        <end position="705"/>
    </location>
</feature>
<evidence type="ECO:0000313" key="9">
    <source>
        <dbReference type="EMBL" id="JAT78516.1"/>
    </source>
</evidence>
<feature type="region of interest" description="Disordered" evidence="6">
    <location>
        <begin position="509"/>
        <end position="533"/>
    </location>
</feature>
<evidence type="ECO:0000256" key="1">
    <source>
        <dbReference type="ARBA" id="ARBA00004128"/>
    </source>
</evidence>
<dbReference type="PANTHER" id="PTHR46140:SF1">
    <property type="entry name" value="VACUOLAR TRANSPORTER CHAPERONE COMPLEX SUBUNIT 4-RELATED"/>
    <property type="match status" value="1"/>
</dbReference>
<dbReference type="InterPro" id="IPR042267">
    <property type="entry name" value="VTC_sf"/>
</dbReference>
<reference evidence="9" key="1">
    <citation type="submission" date="2015-08" db="EMBL/GenBank/DDBJ databases">
        <authorList>
            <person name="Babu N.S."/>
            <person name="Beckwith C.J."/>
            <person name="Beseler K.G."/>
            <person name="Brison A."/>
            <person name="Carone J.V."/>
            <person name="Caskin T.P."/>
            <person name="Diamond M."/>
            <person name="Durham M.E."/>
            <person name="Foxe J.M."/>
            <person name="Go M."/>
            <person name="Henderson B.A."/>
            <person name="Jones I.B."/>
            <person name="McGettigan J.A."/>
            <person name="Micheletti S.J."/>
            <person name="Nasrallah M.E."/>
            <person name="Ortiz D."/>
            <person name="Piller C.R."/>
            <person name="Privatt S.R."/>
            <person name="Schneider S.L."/>
            <person name="Sharp S."/>
            <person name="Smith T.C."/>
            <person name="Stanton J.D."/>
            <person name="Ullery H.E."/>
            <person name="Wilson R.J."/>
            <person name="Serrano M.G."/>
            <person name="Buck G."/>
            <person name="Lee V."/>
            <person name="Wang Y."/>
            <person name="Carvalho R."/>
            <person name="Voegtly L."/>
            <person name="Shi R."/>
            <person name="Duckworth R."/>
            <person name="Johnson A."/>
            <person name="Loviza R."/>
            <person name="Walstead R."/>
            <person name="Shah Z."/>
            <person name="Kiflezghi M."/>
            <person name="Wade K."/>
            <person name="Ball S.L."/>
            <person name="Bradley K.W."/>
            <person name="Asai D.J."/>
            <person name="Bowman C.A."/>
            <person name="Russell D.A."/>
            <person name="Pope W.H."/>
            <person name="Jacobs-Sera D."/>
            <person name="Hendrix R.W."/>
            <person name="Hatfull G.F."/>
        </authorList>
    </citation>
    <scope>NUCLEOTIDE SEQUENCE</scope>
</reference>
<evidence type="ECO:0000259" key="8">
    <source>
        <dbReference type="PROSITE" id="PS51382"/>
    </source>
</evidence>
<dbReference type="InterPro" id="IPR003807">
    <property type="entry name" value="DUF202"/>
</dbReference>
<dbReference type="GO" id="GO:0005774">
    <property type="term" value="C:vacuolar membrane"/>
    <property type="evidence" value="ECO:0007669"/>
    <property type="project" value="UniProtKB-SubCell"/>
</dbReference>
<proteinExistence type="predicted"/>
<feature type="transmembrane region" description="Helical" evidence="7">
    <location>
        <begin position="604"/>
        <end position="624"/>
    </location>
</feature>
<keyword evidence="3 7" id="KW-0812">Transmembrane</keyword>
<comment type="subcellular location">
    <subcellularLocation>
        <location evidence="1">Vacuole membrane</location>
        <topology evidence="1">Multi-pass membrane protein</topology>
    </subcellularLocation>
</comment>